<protein>
    <recommendedName>
        <fullName evidence="3">EamA domain-containing protein</fullName>
    </recommendedName>
</protein>
<dbReference type="EMBL" id="CP016634">
    <property type="protein sequence ID" value="ANY86551.1"/>
    <property type="molecule type" value="Genomic_DNA"/>
</dbReference>
<reference evidence="2" key="1">
    <citation type="submission" date="2016-07" db="EMBL/GenBank/DDBJ databases">
        <title>New class B carbapenemase carried by novel plasmid in Pseudomonas putida enviromental strain in eastern Amazonia.</title>
        <authorList>
            <person name="Souza C.O."/>
            <person name="Lima K.V."/>
            <person name="Brasiliense D.M."/>
            <person name="Perez-Chaparro P.J."/>
            <person name="Mamizuka E.M."/>
            <person name="Lima M.O."/>
            <person name="Lima L.N."/>
            <person name="McCulloch J.A."/>
        </authorList>
    </citation>
    <scope>NUCLEOTIDE SEQUENCE [LARGE SCALE GENOMIC DNA]</scope>
    <source>
        <strain evidence="2">IEC33019</strain>
    </source>
</reference>
<evidence type="ECO:0000313" key="2">
    <source>
        <dbReference type="EMBL" id="ANY86551.1"/>
    </source>
</evidence>
<keyword evidence="1" id="KW-0812">Transmembrane</keyword>
<keyword evidence="1" id="KW-1133">Transmembrane helix</keyword>
<proteinExistence type="predicted"/>
<name>A0A1B2F2X7_PSEPU</name>
<sequence length="66" mass="6698">MQSHLGKGVLFALGAAALNATIGVLSKVLMSSGFSASSIALIKTVLGCLLLSVMLLLLKRPATTAK</sequence>
<keyword evidence="1" id="KW-0472">Membrane</keyword>
<evidence type="ECO:0000256" key="1">
    <source>
        <dbReference type="SAM" id="Phobius"/>
    </source>
</evidence>
<organism evidence="2">
    <name type="scientific">Pseudomonas putida</name>
    <name type="common">Arthrobacter siderocapsulatus</name>
    <dbReference type="NCBI Taxonomy" id="303"/>
    <lineage>
        <taxon>Bacteria</taxon>
        <taxon>Pseudomonadati</taxon>
        <taxon>Pseudomonadota</taxon>
        <taxon>Gammaproteobacteria</taxon>
        <taxon>Pseudomonadales</taxon>
        <taxon>Pseudomonadaceae</taxon>
        <taxon>Pseudomonas</taxon>
    </lineage>
</organism>
<dbReference type="AlphaFoldDB" id="A0A1B2F2X7"/>
<evidence type="ECO:0008006" key="3">
    <source>
        <dbReference type="Google" id="ProtNLM"/>
    </source>
</evidence>
<gene>
    <name evidence="2" type="ORF">IEC33019_0977</name>
</gene>
<feature type="transmembrane region" description="Helical" evidence="1">
    <location>
        <begin position="36"/>
        <end position="58"/>
    </location>
</feature>
<accession>A0A1B2F2X7</accession>